<evidence type="ECO:0000259" key="2">
    <source>
        <dbReference type="Pfam" id="PF20151"/>
    </source>
</evidence>
<protein>
    <recommendedName>
        <fullName evidence="2">DUF6533 domain-containing protein</fullName>
    </recommendedName>
</protein>
<sequence length="407" mass="45466">MSDGYTTPDALGYQLGEVACATLFFWDWCLTFSDEVILIWFRPWKASTYLFLSLRYITFALITFNTYAMSETLPKEWYVKPRRSFMIAIIAIVEIILQLRVYVMYMRSKKILISNAILFVSVLATGGGLFVKFGGHIKYLPYSPECGVNCAVYPRGIGYCFIPPLLFEAYLAFLMIRKSWQERRLLPHQNGSDIFHILIRDSLVYFIMVSIAMATAILLFLLAPESALWVDTFLDASGAVGGTRLILSMLGSVHSPTSIEEEFGSIALTRAFPTQRPTSFKLRYHFDDTADYGRFRNDNRATLCGTPRYRLTRSLPLAQGAVSVIVDAAPVARWPSRALGEVVGAQAVANAVNGGLSFVWRCSHLRSASCVVERTARSSLVDTVLACSTSLVVAVRGLDLFDHWADG</sequence>
<gene>
    <name evidence="3" type="ORF">EXIGLDRAFT_777180</name>
</gene>
<proteinExistence type="predicted"/>
<evidence type="ECO:0000313" key="3">
    <source>
        <dbReference type="EMBL" id="KZV83841.1"/>
    </source>
</evidence>
<dbReference type="InParanoid" id="A0A165D5R5"/>
<accession>A0A165D5R5</accession>
<feature type="domain" description="DUF6533" evidence="2">
    <location>
        <begin position="18"/>
        <end position="59"/>
    </location>
</feature>
<reference evidence="3 4" key="1">
    <citation type="journal article" date="2016" name="Mol. Biol. Evol.">
        <title>Comparative Genomics of Early-Diverging Mushroom-Forming Fungi Provides Insights into the Origins of Lignocellulose Decay Capabilities.</title>
        <authorList>
            <person name="Nagy L.G."/>
            <person name="Riley R."/>
            <person name="Tritt A."/>
            <person name="Adam C."/>
            <person name="Daum C."/>
            <person name="Floudas D."/>
            <person name="Sun H."/>
            <person name="Yadav J.S."/>
            <person name="Pangilinan J."/>
            <person name="Larsson K.H."/>
            <person name="Matsuura K."/>
            <person name="Barry K."/>
            <person name="Labutti K."/>
            <person name="Kuo R."/>
            <person name="Ohm R.A."/>
            <person name="Bhattacharya S.S."/>
            <person name="Shirouzu T."/>
            <person name="Yoshinaga Y."/>
            <person name="Martin F.M."/>
            <person name="Grigoriev I.V."/>
            <person name="Hibbett D.S."/>
        </authorList>
    </citation>
    <scope>NUCLEOTIDE SEQUENCE [LARGE SCALE GENOMIC DNA]</scope>
    <source>
        <strain evidence="3 4">HHB12029</strain>
    </source>
</reference>
<feature type="transmembrane region" description="Helical" evidence="1">
    <location>
        <begin position="115"/>
        <end position="136"/>
    </location>
</feature>
<keyword evidence="1" id="KW-1133">Transmembrane helix</keyword>
<dbReference type="AlphaFoldDB" id="A0A165D5R5"/>
<dbReference type="OrthoDB" id="3349377at2759"/>
<keyword evidence="1" id="KW-0472">Membrane</keyword>
<keyword evidence="4" id="KW-1185">Reference proteome</keyword>
<evidence type="ECO:0000313" key="4">
    <source>
        <dbReference type="Proteomes" id="UP000077266"/>
    </source>
</evidence>
<feature type="transmembrane region" description="Helical" evidence="1">
    <location>
        <begin position="156"/>
        <end position="176"/>
    </location>
</feature>
<dbReference type="Proteomes" id="UP000077266">
    <property type="component" value="Unassembled WGS sequence"/>
</dbReference>
<name>A0A165D5R5_EXIGL</name>
<feature type="transmembrane region" description="Helical" evidence="1">
    <location>
        <begin position="84"/>
        <end position="103"/>
    </location>
</feature>
<organism evidence="3 4">
    <name type="scientific">Exidia glandulosa HHB12029</name>
    <dbReference type="NCBI Taxonomy" id="1314781"/>
    <lineage>
        <taxon>Eukaryota</taxon>
        <taxon>Fungi</taxon>
        <taxon>Dikarya</taxon>
        <taxon>Basidiomycota</taxon>
        <taxon>Agaricomycotina</taxon>
        <taxon>Agaricomycetes</taxon>
        <taxon>Auriculariales</taxon>
        <taxon>Exidiaceae</taxon>
        <taxon>Exidia</taxon>
    </lineage>
</organism>
<dbReference type="EMBL" id="KV426253">
    <property type="protein sequence ID" value="KZV83841.1"/>
    <property type="molecule type" value="Genomic_DNA"/>
</dbReference>
<dbReference type="InterPro" id="IPR045340">
    <property type="entry name" value="DUF6533"/>
</dbReference>
<evidence type="ECO:0000256" key="1">
    <source>
        <dbReference type="SAM" id="Phobius"/>
    </source>
</evidence>
<feature type="transmembrane region" description="Helical" evidence="1">
    <location>
        <begin position="46"/>
        <end position="64"/>
    </location>
</feature>
<keyword evidence="1" id="KW-0812">Transmembrane</keyword>
<feature type="transmembrane region" description="Helical" evidence="1">
    <location>
        <begin position="203"/>
        <end position="223"/>
    </location>
</feature>
<dbReference type="Pfam" id="PF20151">
    <property type="entry name" value="DUF6533"/>
    <property type="match status" value="1"/>
</dbReference>